<dbReference type="OrthoDB" id="1657402at2759"/>
<reference evidence="2 3" key="1">
    <citation type="journal article" date="2013" name="Curr. Biol.">
        <title>The Genome of the Foraminiferan Reticulomyxa filosa.</title>
        <authorList>
            <person name="Glockner G."/>
            <person name="Hulsmann N."/>
            <person name="Schleicher M."/>
            <person name="Noegel A.A."/>
            <person name="Eichinger L."/>
            <person name="Gallinger C."/>
            <person name="Pawlowski J."/>
            <person name="Sierra R."/>
            <person name="Euteneuer U."/>
            <person name="Pillet L."/>
            <person name="Moustafa A."/>
            <person name="Platzer M."/>
            <person name="Groth M."/>
            <person name="Szafranski K."/>
            <person name="Schliwa M."/>
        </authorList>
    </citation>
    <scope>NUCLEOTIDE SEQUENCE [LARGE SCALE GENOMIC DNA]</scope>
</reference>
<dbReference type="InterPro" id="IPR035992">
    <property type="entry name" value="Ricin_B-like_lectins"/>
</dbReference>
<dbReference type="InterPro" id="IPR000772">
    <property type="entry name" value="Ricin_B_lectin"/>
</dbReference>
<evidence type="ECO:0000313" key="3">
    <source>
        <dbReference type="Proteomes" id="UP000023152"/>
    </source>
</evidence>
<sequence>MYLNQGDFSEWSLYLQVGSCNNSQQWSYNATSGLLSLTNPFQGQSVCAYSTGSSNPVRTAICDSLDFTQLWSYSNSQFKSRFSSKCLDIYQESGPNVDEWSCKDPNSNDAQNQQWTWTKDGKLQSKYDSEWCLTTIPSNSFTFAYVYNSEDDQLTFLVNTDPFSNYSLAWNNIQYEVPGVSVSVIDFEGTELYNTAKVDNFGLPTQRVYHVIVSGESGVKWQSWTEQVPLQQNPQGRTDSPFVSTKGPLEQIRLSNESSEYMYYSTTVDIIADENESNEFVLEFSGRMANAYMLYIDNYFINDTFNYDHDAGTVNMSINLKGQSQWLTNGSHVITILSSSQGIHNLLSNQQGPDAQDKKGLVGDIILIQVYSTNNGQYLVREYNLTQLAWYQWIGLTGENLQVAGAGMSKVQWTSSVVASNAMTWYKTTFSIPESAQEEGVLLIDIGTPTSPGLRRGHFWLNGKDMGHYNNVILDELTVQRYYFVAYDDVNLGTNTNNTLIFAEELPDVALSNFNVVISNVVIP</sequence>
<protein>
    <submittedName>
        <fullName evidence="2">Beta-galactosidase</fullName>
    </submittedName>
</protein>
<dbReference type="EMBL" id="ASPP01005771">
    <property type="protein sequence ID" value="ETO29917.1"/>
    <property type="molecule type" value="Genomic_DNA"/>
</dbReference>
<organism evidence="2 3">
    <name type="scientific">Reticulomyxa filosa</name>
    <dbReference type="NCBI Taxonomy" id="46433"/>
    <lineage>
        <taxon>Eukaryota</taxon>
        <taxon>Sar</taxon>
        <taxon>Rhizaria</taxon>
        <taxon>Retaria</taxon>
        <taxon>Foraminifera</taxon>
        <taxon>Monothalamids</taxon>
        <taxon>Reticulomyxidae</taxon>
        <taxon>Reticulomyxa</taxon>
    </lineage>
</organism>
<evidence type="ECO:0000259" key="1">
    <source>
        <dbReference type="Pfam" id="PF00652"/>
    </source>
</evidence>
<dbReference type="AlphaFoldDB" id="X6NXC9"/>
<dbReference type="Pfam" id="PF00652">
    <property type="entry name" value="Ricin_B_lectin"/>
    <property type="match status" value="1"/>
</dbReference>
<dbReference type="OMA" id="EDNIAGH"/>
<dbReference type="SUPFAM" id="SSF50370">
    <property type="entry name" value="Ricin B-like lectins"/>
    <property type="match status" value="1"/>
</dbReference>
<dbReference type="Gene3D" id="2.60.120.260">
    <property type="entry name" value="Galactose-binding domain-like"/>
    <property type="match status" value="1"/>
</dbReference>
<gene>
    <name evidence="2" type="ORF">RFI_07203</name>
</gene>
<comment type="caution">
    <text evidence="2">The sequence shown here is derived from an EMBL/GenBank/DDBJ whole genome shotgun (WGS) entry which is preliminary data.</text>
</comment>
<proteinExistence type="predicted"/>
<dbReference type="InterPro" id="IPR008979">
    <property type="entry name" value="Galactose-bd-like_sf"/>
</dbReference>
<dbReference type="Proteomes" id="UP000023152">
    <property type="component" value="Unassembled WGS sequence"/>
</dbReference>
<name>X6NXC9_RETFI</name>
<dbReference type="Gene3D" id="2.80.10.50">
    <property type="match status" value="1"/>
</dbReference>
<dbReference type="SUPFAM" id="SSF49785">
    <property type="entry name" value="Galactose-binding domain-like"/>
    <property type="match status" value="1"/>
</dbReference>
<keyword evidence="3" id="KW-1185">Reference proteome</keyword>
<dbReference type="PROSITE" id="PS50231">
    <property type="entry name" value="RICIN_B_LECTIN"/>
    <property type="match status" value="1"/>
</dbReference>
<feature type="domain" description="Ricin B lectin" evidence="1">
    <location>
        <begin position="15"/>
        <end position="106"/>
    </location>
</feature>
<accession>X6NXC9</accession>
<evidence type="ECO:0000313" key="2">
    <source>
        <dbReference type="EMBL" id="ETO29917.1"/>
    </source>
</evidence>